<dbReference type="Pfam" id="PF01198">
    <property type="entry name" value="Ribosomal_L31e"/>
    <property type="match status" value="1"/>
</dbReference>
<evidence type="ECO:0000256" key="1">
    <source>
        <dbReference type="ARBA" id="ARBA00010808"/>
    </source>
</evidence>
<comment type="caution">
    <text evidence="4">The sequence shown here is derived from an EMBL/GenBank/DDBJ whole genome shotgun (WGS) entry which is preliminary data.</text>
</comment>
<dbReference type="GO" id="GO:0022625">
    <property type="term" value="C:cytosolic large ribosomal subunit"/>
    <property type="evidence" value="ECO:0007669"/>
    <property type="project" value="TreeGrafter"/>
</dbReference>
<organism evidence="4 5">
    <name type="scientific">Rhodosorus marinus</name>
    <dbReference type="NCBI Taxonomy" id="101924"/>
    <lineage>
        <taxon>Eukaryota</taxon>
        <taxon>Rhodophyta</taxon>
        <taxon>Stylonematophyceae</taxon>
        <taxon>Stylonematales</taxon>
        <taxon>Stylonemataceae</taxon>
        <taxon>Rhodosorus</taxon>
    </lineage>
</organism>
<dbReference type="GO" id="GO:0003735">
    <property type="term" value="F:structural constituent of ribosome"/>
    <property type="evidence" value="ECO:0007669"/>
    <property type="project" value="InterPro"/>
</dbReference>
<dbReference type="Proteomes" id="UP001157974">
    <property type="component" value="Unassembled WGS sequence"/>
</dbReference>
<comment type="similarity">
    <text evidence="1">Belongs to the eukaryotic ribosomal protein eL31 family.</text>
</comment>
<dbReference type="GO" id="GO:0002181">
    <property type="term" value="P:cytoplasmic translation"/>
    <property type="evidence" value="ECO:0007669"/>
    <property type="project" value="TreeGrafter"/>
</dbReference>
<dbReference type="NCBIfam" id="NF002258">
    <property type="entry name" value="PRK01192.1-1"/>
    <property type="match status" value="1"/>
</dbReference>
<keyword evidence="5" id="KW-1185">Reference proteome</keyword>
<evidence type="ECO:0000313" key="4">
    <source>
        <dbReference type="EMBL" id="KAJ8904003.1"/>
    </source>
</evidence>
<gene>
    <name evidence="4" type="ORF">NDN08_000533</name>
</gene>
<dbReference type="InterPro" id="IPR023621">
    <property type="entry name" value="Ribosomal_eL31_dom_sf"/>
</dbReference>
<dbReference type="InterPro" id="IPR000054">
    <property type="entry name" value="Ribosomal_eL31"/>
</dbReference>
<keyword evidence="2" id="KW-0689">Ribosomal protein</keyword>
<evidence type="ECO:0000256" key="3">
    <source>
        <dbReference type="ARBA" id="ARBA00023274"/>
    </source>
</evidence>
<evidence type="ECO:0008006" key="6">
    <source>
        <dbReference type="Google" id="ProtNLM"/>
    </source>
</evidence>
<dbReference type="SMART" id="SM01380">
    <property type="entry name" value="Ribosomal_L31e"/>
    <property type="match status" value="1"/>
</dbReference>
<dbReference type="FunFam" id="3.10.440.10:FF:000001">
    <property type="entry name" value="60S ribosomal protein L31"/>
    <property type="match status" value="1"/>
</dbReference>
<dbReference type="SUPFAM" id="SSF54575">
    <property type="entry name" value="Ribosomal protein L31e"/>
    <property type="match status" value="1"/>
</dbReference>
<accession>A0AAV8UQY8</accession>
<sequence>MSSKKREDKPRAAEIVTREYTINLHKRVHGTGFKKRAPKALKEIRKFAEKVMSTKDVRIDTKLNKEVWKCGVKNVPRRIRVRLARRHNDDEEAQEALYTLVTVVPIANRAGFRGLSNITIDE</sequence>
<keyword evidence="3" id="KW-0687">Ribonucleoprotein</keyword>
<reference evidence="4 5" key="1">
    <citation type="journal article" date="2023" name="Nat. Commun.">
        <title>Origin of minicircular mitochondrial genomes in red algae.</title>
        <authorList>
            <person name="Lee Y."/>
            <person name="Cho C.H."/>
            <person name="Lee Y.M."/>
            <person name="Park S.I."/>
            <person name="Yang J.H."/>
            <person name="West J.A."/>
            <person name="Bhattacharya D."/>
            <person name="Yoon H.S."/>
        </authorList>
    </citation>
    <scope>NUCLEOTIDE SEQUENCE [LARGE SCALE GENOMIC DNA]</scope>
    <source>
        <strain evidence="4 5">CCMP1338</strain>
        <tissue evidence="4">Whole cell</tissue>
    </source>
</reference>
<dbReference type="AlphaFoldDB" id="A0AAV8UQY8"/>
<dbReference type="Gene3D" id="3.10.440.10">
    <property type="match status" value="1"/>
</dbReference>
<dbReference type="EMBL" id="JAMWBK010000006">
    <property type="protein sequence ID" value="KAJ8904003.1"/>
    <property type="molecule type" value="Genomic_DNA"/>
</dbReference>
<dbReference type="PANTHER" id="PTHR10956">
    <property type="entry name" value="60S RIBOSOMAL PROTEIN L31"/>
    <property type="match status" value="1"/>
</dbReference>
<dbReference type="CDD" id="cd00463">
    <property type="entry name" value="Ribosomal_L31e"/>
    <property type="match status" value="1"/>
</dbReference>
<protein>
    <recommendedName>
        <fullName evidence="6">60S ribosomal protein L31</fullName>
    </recommendedName>
</protein>
<proteinExistence type="inferred from homology"/>
<evidence type="ECO:0000313" key="5">
    <source>
        <dbReference type="Proteomes" id="UP001157974"/>
    </source>
</evidence>
<name>A0AAV8UQY8_9RHOD</name>
<dbReference type="PANTHER" id="PTHR10956:SF0">
    <property type="entry name" value="60S RIBOSOMAL PROTEIN L31"/>
    <property type="match status" value="1"/>
</dbReference>
<evidence type="ECO:0000256" key="2">
    <source>
        <dbReference type="ARBA" id="ARBA00022980"/>
    </source>
</evidence>